<accession>A0ABN3WM62</accession>
<name>A0ABN3WM62_9ACTN</name>
<protein>
    <recommendedName>
        <fullName evidence="3">Ribbon-helix-helix protein CopG domain-containing protein</fullName>
    </recommendedName>
</protein>
<comment type="caution">
    <text evidence="1">The sequence shown here is derived from an EMBL/GenBank/DDBJ whole genome shotgun (WGS) entry which is preliminary data.</text>
</comment>
<reference evidence="1 2" key="1">
    <citation type="journal article" date="2019" name="Int. J. Syst. Evol. Microbiol.">
        <title>The Global Catalogue of Microorganisms (GCM) 10K type strain sequencing project: providing services to taxonomists for standard genome sequencing and annotation.</title>
        <authorList>
            <consortium name="The Broad Institute Genomics Platform"/>
            <consortium name="The Broad Institute Genome Sequencing Center for Infectious Disease"/>
            <person name="Wu L."/>
            <person name="Ma J."/>
        </authorList>
    </citation>
    <scope>NUCLEOTIDE SEQUENCE [LARGE SCALE GENOMIC DNA]</scope>
    <source>
        <strain evidence="1 2">JCM 9650</strain>
    </source>
</reference>
<sequence length="74" mass="8085">MVCAPNHAEMALRRITLHVDDGDLLLIKEAAVRLGVPEAEVIREGIHRIAEAHRLRDGSFVSGDETFDLGGPAR</sequence>
<evidence type="ECO:0000313" key="2">
    <source>
        <dbReference type="Proteomes" id="UP001501423"/>
    </source>
</evidence>
<evidence type="ECO:0008006" key="3">
    <source>
        <dbReference type="Google" id="ProtNLM"/>
    </source>
</evidence>
<organism evidence="1 2">
    <name type="scientific">Streptomyces erythrogriseus</name>
    <dbReference type="NCBI Taxonomy" id="284027"/>
    <lineage>
        <taxon>Bacteria</taxon>
        <taxon>Bacillati</taxon>
        <taxon>Actinomycetota</taxon>
        <taxon>Actinomycetes</taxon>
        <taxon>Kitasatosporales</taxon>
        <taxon>Streptomycetaceae</taxon>
        <taxon>Streptomyces</taxon>
        <taxon>Streptomyces griseoincarnatus group</taxon>
    </lineage>
</organism>
<evidence type="ECO:0000313" key="1">
    <source>
        <dbReference type="EMBL" id="GAA2919219.1"/>
    </source>
</evidence>
<proteinExistence type="predicted"/>
<keyword evidence="2" id="KW-1185">Reference proteome</keyword>
<dbReference type="EMBL" id="BAAAVA010000015">
    <property type="protein sequence ID" value="GAA2919219.1"/>
    <property type="molecule type" value="Genomic_DNA"/>
</dbReference>
<gene>
    <name evidence="1" type="ORF">GCM10010478_19190</name>
</gene>
<dbReference type="Proteomes" id="UP001501423">
    <property type="component" value="Unassembled WGS sequence"/>
</dbReference>